<accession>A0A2I1BWD3</accession>
<proteinExistence type="predicted"/>
<dbReference type="RefSeq" id="XP_024678261.1">
    <property type="nucleotide sequence ID" value="XM_024825908.1"/>
</dbReference>
<dbReference type="Proteomes" id="UP000234474">
    <property type="component" value="Unassembled WGS sequence"/>
</dbReference>
<organism evidence="2 3">
    <name type="scientific">Aspergillus novofumigatus (strain IBT 16806)</name>
    <dbReference type="NCBI Taxonomy" id="1392255"/>
    <lineage>
        <taxon>Eukaryota</taxon>
        <taxon>Fungi</taxon>
        <taxon>Dikarya</taxon>
        <taxon>Ascomycota</taxon>
        <taxon>Pezizomycotina</taxon>
        <taxon>Eurotiomycetes</taxon>
        <taxon>Eurotiomycetidae</taxon>
        <taxon>Eurotiales</taxon>
        <taxon>Aspergillaceae</taxon>
        <taxon>Aspergillus</taxon>
        <taxon>Aspergillus subgen. Fumigati</taxon>
    </lineage>
</organism>
<name>A0A2I1BWD3_ASPN1</name>
<sequence>MRDNSEIPRGLRLDCFLYVDEESLQSRDESRSYVWLGEPEETAEALKVHIKHIAPTLFARVTQRDLVGEAKRRPYRHTSELGLLHREARHSRNAEGEPDGIWPPPARYM</sequence>
<keyword evidence="3" id="KW-1185">Reference proteome</keyword>
<evidence type="ECO:0000256" key="1">
    <source>
        <dbReference type="SAM" id="MobiDB-lite"/>
    </source>
</evidence>
<dbReference type="GeneID" id="36533233"/>
<reference evidence="3" key="1">
    <citation type="journal article" date="2018" name="Proc. Natl. Acad. Sci. U.S.A.">
        <title>Linking secondary metabolites to gene clusters through genome sequencing of six diverse Aspergillus species.</title>
        <authorList>
            <person name="Kaerboelling I."/>
            <person name="Vesth T.C."/>
            <person name="Frisvad J.C."/>
            <person name="Nybo J.L."/>
            <person name="Theobald S."/>
            <person name="Kuo A."/>
            <person name="Bowyer P."/>
            <person name="Matsuda Y."/>
            <person name="Mondo S."/>
            <person name="Lyhne E.K."/>
            <person name="Kogle M.E."/>
            <person name="Clum A."/>
            <person name="Lipzen A."/>
            <person name="Salamov A."/>
            <person name="Ngan C.Y."/>
            <person name="Daum C."/>
            <person name="Chiniquy J."/>
            <person name="Barry K."/>
            <person name="LaButti K."/>
            <person name="Haridas S."/>
            <person name="Simmons B.A."/>
            <person name="Magnuson J.K."/>
            <person name="Mortensen U.H."/>
            <person name="Larsen T.O."/>
            <person name="Grigoriev I.V."/>
            <person name="Baker S.E."/>
            <person name="Andersen M.R."/>
        </authorList>
    </citation>
    <scope>NUCLEOTIDE SEQUENCE [LARGE SCALE GENOMIC DNA]</scope>
    <source>
        <strain evidence="3">IBT 16806</strain>
    </source>
</reference>
<dbReference type="AlphaFoldDB" id="A0A2I1BWD3"/>
<feature type="region of interest" description="Disordered" evidence="1">
    <location>
        <begin position="87"/>
        <end position="109"/>
    </location>
</feature>
<evidence type="ECO:0000313" key="3">
    <source>
        <dbReference type="Proteomes" id="UP000234474"/>
    </source>
</evidence>
<dbReference type="OMA" id="VHINHIA"/>
<gene>
    <name evidence="2" type="ORF">P174DRAFT_435038</name>
</gene>
<comment type="caution">
    <text evidence="2">The sequence shown here is derived from an EMBL/GenBank/DDBJ whole genome shotgun (WGS) entry which is preliminary data.</text>
</comment>
<dbReference type="STRING" id="1392255.A0A2I1BWD3"/>
<protein>
    <submittedName>
        <fullName evidence="2">Uncharacterized protein</fullName>
    </submittedName>
</protein>
<dbReference type="VEuPathDB" id="FungiDB:P174DRAFT_435038"/>
<dbReference type="EMBL" id="MSZS01000009">
    <property type="protein sequence ID" value="PKX89666.1"/>
    <property type="molecule type" value="Genomic_DNA"/>
</dbReference>
<evidence type="ECO:0000313" key="2">
    <source>
        <dbReference type="EMBL" id="PKX89666.1"/>
    </source>
</evidence>
<dbReference type="OrthoDB" id="4424523at2759"/>